<protein>
    <submittedName>
        <fullName evidence="2">Uncharacterized protein</fullName>
    </submittedName>
</protein>
<sequence length="227" mass="24519">MDGGINGSGGQAVASRGMPPGGVAGRLGTPDGAVPAARFGRPARTEGAGRSGPESAGALAQGPVRRDGRRGPKRYCRIPRARCEEYLNDGLTYREIARVEGWDEKTIAVHCRGLGLTSQPRQPVVTLLDVESAREGRETVREVADRLGVTIQAVHICAYRNGTRIPRRPSRLDYETMRRVILAHAPLSQAALELGVTPETLYRRAGQLGLPGDRRGRTLLRRREGGV</sequence>
<dbReference type="AlphaFoldDB" id="A0A679IVK0"/>
<proteinExistence type="predicted"/>
<reference evidence="2" key="2">
    <citation type="submission" date="2019-12" db="EMBL/GenBank/DDBJ databases">
        <authorList>
            <person name="Cremers G."/>
        </authorList>
    </citation>
    <scope>NUCLEOTIDE SEQUENCE</scope>
    <source>
        <strain evidence="2">Mbul1</strain>
    </source>
</reference>
<dbReference type="Proteomes" id="UP001055307">
    <property type="component" value="Unassembled WGS sequence"/>
</dbReference>
<evidence type="ECO:0000313" key="3">
    <source>
        <dbReference type="EMBL" id="GJD41986.1"/>
    </source>
</evidence>
<evidence type="ECO:0000313" key="4">
    <source>
        <dbReference type="Proteomes" id="UP001055307"/>
    </source>
</evidence>
<feature type="compositionally biased region" description="Gly residues" evidence="1">
    <location>
        <begin position="1"/>
        <end position="10"/>
    </location>
</feature>
<reference evidence="3" key="3">
    <citation type="submission" date="2021-08" db="EMBL/GenBank/DDBJ databases">
        <authorList>
            <person name="Tani A."/>
            <person name="Ola A."/>
            <person name="Ogura Y."/>
            <person name="Katsura K."/>
            <person name="Hayashi T."/>
        </authorList>
    </citation>
    <scope>NUCLEOTIDE SEQUENCE</scope>
    <source>
        <strain evidence="3">DSM 21893</strain>
    </source>
</reference>
<keyword evidence="4" id="KW-1185">Reference proteome</keyword>
<accession>A0A679IVK0</accession>
<reference evidence="3" key="1">
    <citation type="journal article" date="2016" name="Front. Microbiol.">
        <title>Genome Sequence of the Piezophilic, Mesophilic Sulfate-Reducing Bacterium Desulfovibrio indicus J2T.</title>
        <authorList>
            <person name="Cao J."/>
            <person name="Maignien L."/>
            <person name="Shao Z."/>
            <person name="Alain K."/>
            <person name="Jebbar M."/>
        </authorList>
    </citation>
    <scope>NUCLEOTIDE SEQUENCE</scope>
    <source>
        <strain evidence="3">DSM 21893</strain>
    </source>
</reference>
<gene>
    <name evidence="2" type="ORF">MBUL_02825</name>
    <name evidence="3" type="ORF">OICFNHDK_4477</name>
</gene>
<evidence type="ECO:0000313" key="2">
    <source>
        <dbReference type="EMBL" id="CAA2104690.1"/>
    </source>
</evidence>
<name>A0A679IVK0_9HYPH</name>
<feature type="region of interest" description="Disordered" evidence="1">
    <location>
        <begin position="1"/>
        <end position="72"/>
    </location>
</feature>
<dbReference type="EMBL" id="LR743504">
    <property type="protein sequence ID" value="CAA2104690.1"/>
    <property type="molecule type" value="Genomic_DNA"/>
</dbReference>
<evidence type="ECO:0000256" key="1">
    <source>
        <dbReference type="SAM" id="MobiDB-lite"/>
    </source>
</evidence>
<dbReference type="EMBL" id="BPQF01000035">
    <property type="protein sequence ID" value="GJD41986.1"/>
    <property type="molecule type" value="Genomic_DNA"/>
</dbReference>
<organism evidence="2">
    <name type="scientific">Methylobacterium bullatum</name>
    <dbReference type="NCBI Taxonomy" id="570505"/>
    <lineage>
        <taxon>Bacteria</taxon>
        <taxon>Pseudomonadati</taxon>
        <taxon>Pseudomonadota</taxon>
        <taxon>Alphaproteobacteria</taxon>
        <taxon>Hyphomicrobiales</taxon>
        <taxon>Methylobacteriaceae</taxon>
        <taxon>Methylobacterium</taxon>
    </lineage>
</organism>